<dbReference type="EMBL" id="CAFBOS010000108">
    <property type="protein sequence ID" value="CAB5002977.1"/>
    <property type="molecule type" value="Genomic_DNA"/>
</dbReference>
<feature type="region of interest" description="Disordered" evidence="1">
    <location>
        <begin position="91"/>
        <end position="119"/>
    </location>
</feature>
<name>A0A6J7ARA3_9ZZZZ</name>
<dbReference type="AlphaFoldDB" id="A0A6J7ARA3"/>
<evidence type="ECO:0000313" key="3">
    <source>
        <dbReference type="EMBL" id="CAB5002977.1"/>
    </source>
</evidence>
<proteinExistence type="predicted"/>
<feature type="compositionally biased region" description="Polar residues" evidence="1">
    <location>
        <begin position="91"/>
        <end position="102"/>
    </location>
</feature>
<accession>A0A6J7ARA3</accession>
<gene>
    <name evidence="2" type="ORF">UFOPK3139_02366</name>
    <name evidence="3" type="ORF">UFOPK3967_01749</name>
</gene>
<protein>
    <submittedName>
        <fullName evidence="2">Unannotated protein</fullName>
    </submittedName>
</protein>
<reference evidence="2" key="1">
    <citation type="submission" date="2020-05" db="EMBL/GenBank/DDBJ databases">
        <authorList>
            <person name="Chiriac C."/>
            <person name="Salcher M."/>
            <person name="Ghai R."/>
            <person name="Kavagutti S V."/>
        </authorList>
    </citation>
    <scope>NUCLEOTIDE SEQUENCE</scope>
</reference>
<feature type="region of interest" description="Disordered" evidence="1">
    <location>
        <begin position="21"/>
        <end position="51"/>
    </location>
</feature>
<dbReference type="EMBL" id="CAFABA010000118">
    <property type="protein sequence ID" value="CAB4835243.1"/>
    <property type="molecule type" value="Genomic_DNA"/>
</dbReference>
<sequence>MRFVSVVVPLWLTAMMSVSDMSGRTSKPDSSVASIASTSIGNSRNSSRMETATLSAATAAVPWPMVMMRRIAPEASRARSDAESVVLLSVTPNMPSRSTSLPRSVLRNDDGASDISFSR</sequence>
<evidence type="ECO:0000256" key="1">
    <source>
        <dbReference type="SAM" id="MobiDB-lite"/>
    </source>
</evidence>
<organism evidence="2">
    <name type="scientific">freshwater metagenome</name>
    <dbReference type="NCBI Taxonomy" id="449393"/>
    <lineage>
        <taxon>unclassified sequences</taxon>
        <taxon>metagenomes</taxon>
        <taxon>ecological metagenomes</taxon>
    </lineage>
</organism>
<evidence type="ECO:0000313" key="2">
    <source>
        <dbReference type="EMBL" id="CAB4835243.1"/>
    </source>
</evidence>